<dbReference type="InterPro" id="IPR032284">
    <property type="entry name" value="RecQ_Zn-bd"/>
</dbReference>
<evidence type="ECO:0000256" key="5">
    <source>
        <dbReference type="ARBA" id="ARBA00022741"/>
    </source>
</evidence>
<evidence type="ECO:0000256" key="1">
    <source>
        <dbReference type="ARBA" id="ARBA00001946"/>
    </source>
</evidence>
<evidence type="ECO:0000256" key="15">
    <source>
        <dbReference type="ARBA" id="ARBA00034617"/>
    </source>
</evidence>
<gene>
    <name evidence="20" type="ORF">AM231_18635</name>
</gene>
<dbReference type="GO" id="GO:0043590">
    <property type="term" value="C:bacterial nucleoid"/>
    <property type="evidence" value="ECO:0007669"/>
    <property type="project" value="TreeGrafter"/>
</dbReference>
<dbReference type="InterPro" id="IPR044876">
    <property type="entry name" value="HRDC_dom_sf"/>
</dbReference>
<dbReference type="Gene3D" id="1.10.10.10">
    <property type="entry name" value="Winged helix-like DNA-binding domain superfamily/Winged helix DNA-binding domain"/>
    <property type="match status" value="1"/>
</dbReference>
<keyword evidence="12" id="KW-0233">DNA recombination</keyword>
<dbReference type="PANTHER" id="PTHR13710:SF105">
    <property type="entry name" value="ATP-DEPENDENT DNA HELICASE Q1"/>
    <property type="match status" value="1"/>
</dbReference>
<dbReference type="GO" id="GO:0009432">
    <property type="term" value="P:SOS response"/>
    <property type="evidence" value="ECO:0007669"/>
    <property type="project" value="UniProtKB-UniRule"/>
</dbReference>
<dbReference type="InterPro" id="IPR004589">
    <property type="entry name" value="DNA_helicase_ATP-dep_RecQ"/>
</dbReference>
<comment type="cofactor">
    <cofactor evidence="1">
        <name>Mg(2+)</name>
        <dbReference type="ChEBI" id="CHEBI:18420"/>
    </cofactor>
</comment>
<dbReference type="GO" id="GO:0030894">
    <property type="term" value="C:replisome"/>
    <property type="evidence" value="ECO:0007669"/>
    <property type="project" value="TreeGrafter"/>
</dbReference>
<dbReference type="GO" id="GO:0006310">
    <property type="term" value="P:DNA recombination"/>
    <property type="evidence" value="ECO:0007669"/>
    <property type="project" value="UniProtKB-UniRule"/>
</dbReference>
<dbReference type="InterPro" id="IPR011545">
    <property type="entry name" value="DEAD/DEAH_box_helicase_dom"/>
</dbReference>
<dbReference type="FunFam" id="3.40.50.300:FF:001389">
    <property type="entry name" value="ATP-dependent DNA helicase RecQ"/>
    <property type="match status" value="1"/>
</dbReference>
<evidence type="ECO:0000256" key="11">
    <source>
        <dbReference type="ARBA" id="ARBA00023125"/>
    </source>
</evidence>
<comment type="caution">
    <text evidence="20">The sequence shown here is derived from an EMBL/GenBank/DDBJ whole genome shotgun (WGS) entry which is preliminary data.</text>
</comment>
<dbReference type="Pfam" id="PF00570">
    <property type="entry name" value="HRDC"/>
    <property type="match status" value="1"/>
</dbReference>
<comment type="catalytic activity">
    <reaction evidence="15">
        <text>Couples ATP hydrolysis with the unwinding of duplex DNA by translocating in the 3'-5' direction.</text>
        <dbReference type="EC" id="5.6.2.4"/>
    </reaction>
</comment>
<sequence>MNVETNDREVMNLDTAREYLQKYYGYPDFRDGQKNIVASLLDGQDTLGIMPTGGGKSICYQIPALLFPGLTLVVSPLISLMKDQVDALTTAGVAAAYINSTLSGKEVNERIRAARRGELKLLYVAPERLELDWFREEMAGLDISIVAVDEAHCVSQWGHDFRTSYLSVAPFVQGLPNRPLLAAFTATATPEVMEDIQRLLRLEQPQVFVTGLGRDNLEMSVLRGENKREFVLEYAASHSHQPGIIYAATRKEVDDLSQRLQAKGLLAGRYHAGMSDAERAESQEAFLYDDIRVIVATNAFGMGIDKSNVRYVIHYNMPKNMESYVQEAGRAGRDGEPSQCILLFSAQDIMTQKFLIEQNPQEGERKQNDYRKLQQMIDYCYTTRCLRSAMLDYFGEEHEDQPCGTCSSCTDDRELVDITVDAQKIFSCIHRMRERFGVSMVASVLKGSRAKKVLEYGFDRLPTYGVMSNRTEKEISETINVLVSEGFLALTEGQYPVVKLQNGAADVLKGQREVMQRVPRPSKAAASQRSGRRADYSPSAVNETVFEQLRLIRRELASKEHVPSYIIFNDATLREMSVVCPQSEEEMLNVKGVGEVKFRKYGRPFLDFFLNSQGTPNDSDDLFDYED</sequence>
<dbReference type="SUPFAM" id="SSF52540">
    <property type="entry name" value="P-loop containing nucleoside triphosphate hydrolases"/>
    <property type="match status" value="1"/>
</dbReference>
<evidence type="ECO:0000259" key="17">
    <source>
        <dbReference type="PROSITE" id="PS50967"/>
    </source>
</evidence>
<dbReference type="SMART" id="SM00341">
    <property type="entry name" value="HRDC"/>
    <property type="match status" value="1"/>
</dbReference>
<dbReference type="EMBL" id="LIUT01000003">
    <property type="protein sequence ID" value="KOR82352.1"/>
    <property type="molecule type" value="Genomic_DNA"/>
</dbReference>
<comment type="similarity">
    <text evidence="3">Belongs to the helicase family. RecQ subfamily.</text>
</comment>
<dbReference type="GO" id="GO:0003677">
    <property type="term" value="F:DNA binding"/>
    <property type="evidence" value="ECO:0007669"/>
    <property type="project" value="UniProtKB-KW"/>
</dbReference>
<evidence type="ECO:0000313" key="20">
    <source>
        <dbReference type="EMBL" id="KOR82352.1"/>
    </source>
</evidence>
<dbReference type="CDD" id="cd17920">
    <property type="entry name" value="DEXHc_RecQ"/>
    <property type="match status" value="1"/>
</dbReference>
<feature type="domain" description="Helicase ATP-binding" evidence="18">
    <location>
        <begin position="37"/>
        <end position="206"/>
    </location>
</feature>
<dbReference type="OrthoDB" id="9763310at2"/>
<organism evidence="20 21">
    <name type="scientific">Paenibacillus solani</name>
    <dbReference type="NCBI Taxonomy" id="1705565"/>
    <lineage>
        <taxon>Bacteria</taxon>
        <taxon>Bacillati</taxon>
        <taxon>Bacillota</taxon>
        <taxon>Bacilli</taxon>
        <taxon>Bacillales</taxon>
        <taxon>Paenibacillaceae</taxon>
        <taxon>Paenibacillus</taxon>
    </lineage>
</organism>
<dbReference type="InterPro" id="IPR001650">
    <property type="entry name" value="Helicase_C-like"/>
</dbReference>
<evidence type="ECO:0000259" key="18">
    <source>
        <dbReference type="PROSITE" id="PS51192"/>
    </source>
</evidence>
<keyword evidence="9" id="KW-0862">Zinc</keyword>
<keyword evidence="8 20" id="KW-0347">Helicase</keyword>
<dbReference type="PROSITE" id="PS51192">
    <property type="entry name" value="HELICASE_ATP_BIND_1"/>
    <property type="match status" value="1"/>
</dbReference>
<evidence type="ECO:0000256" key="12">
    <source>
        <dbReference type="ARBA" id="ARBA00023172"/>
    </source>
</evidence>
<dbReference type="GO" id="GO:0043138">
    <property type="term" value="F:3'-5' DNA helicase activity"/>
    <property type="evidence" value="ECO:0007669"/>
    <property type="project" value="UniProtKB-EC"/>
</dbReference>
<dbReference type="InterPro" id="IPR014001">
    <property type="entry name" value="Helicase_ATP-bd"/>
</dbReference>
<dbReference type="Pfam" id="PF16124">
    <property type="entry name" value="RecQ_Zn_bind"/>
    <property type="match status" value="1"/>
</dbReference>
<dbReference type="InterPro" id="IPR006293">
    <property type="entry name" value="DNA_helicase_ATP-dep_RecQ_bac"/>
</dbReference>
<dbReference type="GO" id="GO:0005524">
    <property type="term" value="F:ATP binding"/>
    <property type="evidence" value="ECO:0007669"/>
    <property type="project" value="UniProtKB-KW"/>
</dbReference>
<dbReference type="PATRIC" id="fig|1705565.3.peg.5678"/>
<evidence type="ECO:0000256" key="8">
    <source>
        <dbReference type="ARBA" id="ARBA00022806"/>
    </source>
</evidence>
<dbReference type="SUPFAM" id="SSF47819">
    <property type="entry name" value="HRDC-like"/>
    <property type="match status" value="1"/>
</dbReference>
<dbReference type="GO" id="GO:0016787">
    <property type="term" value="F:hydrolase activity"/>
    <property type="evidence" value="ECO:0007669"/>
    <property type="project" value="UniProtKB-KW"/>
</dbReference>
<dbReference type="NCBIfam" id="TIGR01389">
    <property type="entry name" value="recQ"/>
    <property type="match status" value="1"/>
</dbReference>
<keyword evidence="5" id="KW-0547">Nucleotide-binding</keyword>
<keyword evidence="10" id="KW-0067">ATP-binding</keyword>
<evidence type="ECO:0000256" key="10">
    <source>
        <dbReference type="ARBA" id="ARBA00022840"/>
    </source>
</evidence>
<keyword evidence="6" id="KW-0227">DNA damage</keyword>
<dbReference type="SMART" id="SM00956">
    <property type="entry name" value="RQC"/>
    <property type="match status" value="1"/>
</dbReference>
<dbReference type="SUPFAM" id="SSF46785">
    <property type="entry name" value="Winged helix' DNA-binding domain"/>
    <property type="match status" value="1"/>
</dbReference>
<dbReference type="InterPro" id="IPR002121">
    <property type="entry name" value="HRDC_dom"/>
</dbReference>
<reference evidence="21" key="1">
    <citation type="submission" date="2015-08" db="EMBL/GenBank/DDBJ databases">
        <title>Genome sequencing project for genomic taxonomy and phylogenomics of Bacillus-like bacteria.</title>
        <authorList>
            <person name="Liu B."/>
            <person name="Wang J."/>
            <person name="Zhu Y."/>
            <person name="Liu G."/>
            <person name="Chen Q."/>
            <person name="Chen Z."/>
            <person name="Lan J."/>
            <person name="Che J."/>
            <person name="Ge C."/>
            <person name="Shi H."/>
            <person name="Pan Z."/>
            <person name="Liu X."/>
        </authorList>
    </citation>
    <scope>NUCLEOTIDE SEQUENCE [LARGE SCALE GENOMIC DNA]</scope>
    <source>
        <strain evidence="21">FJAT-22460</strain>
    </source>
</reference>
<evidence type="ECO:0000256" key="9">
    <source>
        <dbReference type="ARBA" id="ARBA00022833"/>
    </source>
</evidence>
<evidence type="ECO:0000256" key="16">
    <source>
        <dbReference type="NCBIfam" id="TIGR01389"/>
    </source>
</evidence>
<comment type="cofactor">
    <cofactor evidence="2">
        <name>Zn(2+)</name>
        <dbReference type="ChEBI" id="CHEBI:29105"/>
    </cofactor>
</comment>
<dbReference type="AlphaFoldDB" id="A0A0M1NJT8"/>
<dbReference type="CDD" id="cd18794">
    <property type="entry name" value="SF2_C_RecQ"/>
    <property type="match status" value="1"/>
</dbReference>
<dbReference type="InterPro" id="IPR018982">
    <property type="entry name" value="RQC_domain"/>
</dbReference>
<dbReference type="RefSeq" id="WP_054403978.1">
    <property type="nucleotide sequence ID" value="NZ_LIUT01000003.1"/>
</dbReference>
<evidence type="ECO:0000259" key="19">
    <source>
        <dbReference type="PROSITE" id="PS51194"/>
    </source>
</evidence>
<accession>A0A0M1NJT8</accession>
<dbReference type="Pfam" id="PF00271">
    <property type="entry name" value="Helicase_C"/>
    <property type="match status" value="1"/>
</dbReference>
<evidence type="ECO:0000256" key="4">
    <source>
        <dbReference type="ARBA" id="ARBA00022723"/>
    </source>
</evidence>
<feature type="domain" description="HRDC" evidence="17">
    <location>
        <begin position="539"/>
        <end position="619"/>
    </location>
</feature>
<dbReference type="SMART" id="SM00490">
    <property type="entry name" value="HELICc"/>
    <property type="match status" value="1"/>
</dbReference>
<proteinExistence type="inferred from homology"/>
<keyword evidence="21" id="KW-1185">Reference proteome</keyword>
<evidence type="ECO:0000256" key="2">
    <source>
        <dbReference type="ARBA" id="ARBA00001947"/>
    </source>
</evidence>
<evidence type="ECO:0000256" key="7">
    <source>
        <dbReference type="ARBA" id="ARBA00022801"/>
    </source>
</evidence>
<dbReference type="PROSITE" id="PS50967">
    <property type="entry name" value="HRDC"/>
    <property type="match status" value="1"/>
</dbReference>
<name>A0A0M1NJT8_9BACL</name>
<evidence type="ECO:0000313" key="21">
    <source>
        <dbReference type="Proteomes" id="UP000036932"/>
    </source>
</evidence>
<evidence type="ECO:0000256" key="13">
    <source>
        <dbReference type="ARBA" id="ARBA00023204"/>
    </source>
</evidence>
<dbReference type="GO" id="GO:0046872">
    <property type="term" value="F:metal ion binding"/>
    <property type="evidence" value="ECO:0007669"/>
    <property type="project" value="UniProtKB-KW"/>
</dbReference>
<feature type="domain" description="Helicase C-terminal" evidence="19">
    <location>
        <begin position="226"/>
        <end position="377"/>
    </location>
</feature>
<dbReference type="PROSITE" id="PS51194">
    <property type="entry name" value="HELICASE_CTER"/>
    <property type="match status" value="1"/>
</dbReference>
<dbReference type="EC" id="5.6.2.4" evidence="16"/>
<evidence type="ECO:0000256" key="3">
    <source>
        <dbReference type="ARBA" id="ARBA00005446"/>
    </source>
</evidence>
<evidence type="ECO:0000256" key="6">
    <source>
        <dbReference type="ARBA" id="ARBA00022763"/>
    </source>
</evidence>
<dbReference type="GO" id="GO:0006260">
    <property type="term" value="P:DNA replication"/>
    <property type="evidence" value="ECO:0007669"/>
    <property type="project" value="InterPro"/>
</dbReference>
<keyword evidence="7" id="KW-0378">Hydrolase</keyword>
<dbReference type="InterPro" id="IPR036388">
    <property type="entry name" value="WH-like_DNA-bd_sf"/>
</dbReference>
<keyword evidence="11" id="KW-0238">DNA-binding</keyword>
<dbReference type="Proteomes" id="UP000036932">
    <property type="component" value="Unassembled WGS sequence"/>
</dbReference>
<dbReference type="SMART" id="SM00487">
    <property type="entry name" value="DEXDc"/>
    <property type="match status" value="1"/>
</dbReference>
<dbReference type="GO" id="GO:0009378">
    <property type="term" value="F:four-way junction helicase activity"/>
    <property type="evidence" value="ECO:0007669"/>
    <property type="project" value="TreeGrafter"/>
</dbReference>
<dbReference type="PANTHER" id="PTHR13710">
    <property type="entry name" value="DNA HELICASE RECQ FAMILY MEMBER"/>
    <property type="match status" value="1"/>
</dbReference>
<protein>
    <recommendedName>
        <fullName evidence="16">DNA helicase RecQ</fullName>
        <ecNumber evidence="16">5.6.2.4</ecNumber>
    </recommendedName>
</protein>
<evidence type="ECO:0000256" key="14">
    <source>
        <dbReference type="ARBA" id="ARBA00023235"/>
    </source>
</evidence>
<dbReference type="Gene3D" id="1.10.150.80">
    <property type="entry name" value="HRDC domain"/>
    <property type="match status" value="1"/>
</dbReference>
<dbReference type="Gene3D" id="3.40.50.300">
    <property type="entry name" value="P-loop containing nucleotide triphosphate hydrolases"/>
    <property type="match status" value="2"/>
</dbReference>
<keyword evidence="14" id="KW-0413">Isomerase</keyword>
<dbReference type="GO" id="GO:0005737">
    <property type="term" value="C:cytoplasm"/>
    <property type="evidence" value="ECO:0007669"/>
    <property type="project" value="TreeGrafter"/>
</dbReference>
<dbReference type="GO" id="GO:0006281">
    <property type="term" value="P:DNA repair"/>
    <property type="evidence" value="ECO:0007669"/>
    <property type="project" value="UniProtKB-KW"/>
</dbReference>
<dbReference type="InterPro" id="IPR027417">
    <property type="entry name" value="P-loop_NTPase"/>
</dbReference>
<dbReference type="Pfam" id="PF00270">
    <property type="entry name" value="DEAD"/>
    <property type="match status" value="1"/>
</dbReference>
<dbReference type="InterPro" id="IPR036390">
    <property type="entry name" value="WH_DNA-bd_sf"/>
</dbReference>
<dbReference type="NCBIfam" id="TIGR00614">
    <property type="entry name" value="recQ_fam"/>
    <property type="match status" value="1"/>
</dbReference>
<keyword evidence="4" id="KW-0479">Metal-binding</keyword>
<keyword evidence="13" id="KW-0234">DNA repair</keyword>
<dbReference type="Pfam" id="PF09382">
    <property type="entry name" value="RQC"/>
    <property type="match status" value="1"/>
</dbReference>
<dbReference type="InterPro" id="IPR010997">
    <property type="entry name" value="HRDC-like_sf"/>
</dbReference>